<evidence type="ECO:0000256" key="5">
    <source>
        <dbReference type="ARBA" id="ARBA00022777"/>
    </source>
</evidence>
<accession>A0ABR1XDP7</accession>
<dbReference type="EC" id="2.7.11.1" evidence="1"/>
<dbReference type="SUPFAM" id="SSF56112">
    <property type="entry name" value="Protein kinase-like (PK-like)"/>
    <property type="match status" value="1"/>
</dbReference>
<dbReference type="InterPro" id="IPR000719">
    <property type="entry name" value="Prot_kinase_dom"/>
</dbReference>
<keyword evidence="11" id="KW-1185">Reference proteome</keyword>
<evidence type="ECO:0000256" key="4">
    <source>
        <dbReference type="ARBA" id="ARBA00022741"/>
    </source>
</evidence>
<evidence type="ECO:0000256" key="8">
    <source>
        <dbReference type="ARBA" id="ARBA00048679"/>
    </source>
</evidence>
<protein>
    <recommendedName>
        <fullName evidence="1">non-specific serine/threonine protein kinase</fullName>
        <ecNumber evidence="1">2.7.11.1</ecNumber>
    </recommendedName>
</protein>
<dbReference type="Gene3D" id="1.10.510.10">
    <property type="entry name" value="Transferase(Phosphotransferase) domain 1"/>
    <property type="match status" value="1"/>
</dbReference>
<gene>
    <name evidence="10" type="ORF">PG997_001481</name>
</gene>
<dbReference type="PROSITE" id="PS50011">
    <property type="entry name" value="PROTEIN_KINASE_DOM"/>
    <property type="match status" value="1"/>
</dbReference>
<dbReference type="Proteomes" id="UP001433268">
    <property type="component" value="Unassembled WGS sequence"/>
</dbReference>
<evidence type="ECO:0000256" key="2">
    <source>
        <dbReference type="ARBA" id="ARBA00022527"/>
    </source>
</evidence>
<evidence type="ECO:0000256" key="3">
    <source>
        <dbReference type="ARBA" id="ARBA00022679"/>
    </source>
</evidence>
<dbReference type="SMART" id="SM00220">
    <property type="entry name" value="S_TKc"/>
    <property type="match status" value="1"/>
</dbReference>
<feature type="domain" description="Protein kinase" evidence="9">
    <location>
        <begin position="40"/>
        <end position="349"/>
    </location>
</feature>
<dbReference type="PANTHER" id="PTHR43671:SF98">
    <property type="entry name" value="SERINE_THREONINE-PROTEIN KINASE NEK11"/>
    <property type="match status" value="1"/>
</dbReference>
<dbReference type="GeneID" id="92038856"/>
<comment type="catalytic activity">
    <reaction evidence="7">
        <text>L-threonyl-[protein] + ATP = O-phospho-L-threonyl-[protein] + ADP + H(+)</text>
        <dbReference type="Rhea" id="RHEA:46608"/>
        <dbReference type="Rhea" id="RHEA-COMP:11060"/>
        <dbReference type="Rhea" id="RHEA-COMP:11605"/>
        <dbReference type="ChEBI" id="CHEBI:15378"/>
        <dbReference type="ChEBI" id="CHEBI:30013"/>
        <dbReference type="ChEBI" id="CHEBI:30616"/>
        <dbReference type="ChEBI" id="CHEBI:61977"/>
        <dbReference type="ChEBI" id="CHEBI:456216"/>
        <dbReference type="EC" id="2.7.11.1"/>
    </reaction>
</comment>
<dbReference type="InterPro" id="IPR011009">
    <property type="entry name" value="Kinase-like_dom_sf"/>
</dbReference>
<dbReference type="EMBL" id="JAQQWN010000002">
    <property type="protein sequence ID" value="KAK8094796.1"/>
    <property type="molecule type" value="Genomic_DNA"/>
</dbReference>
<sequence>MSTADLRKYRQAGVFLPHYRGNRASADRENARGIVADKGFLFVKELGGDKLFLVQSLANNRLYVNKILVRTDDDQNGDFKTQLPPELRFSIIGAPGPGNVQFDYLIDETYFTKLDYWKRLNAKAYYLYFQFANGGTLEQLIEKYRELGDEVPEHFIWHVAVELGEALKYLQRGDQSLGRPPRRWPRIYHRDLVPNNVFVNYAPVGQSRGNRGTVKNAFPEIVLGDFGLAADLLPSVHFDDPGLAGHPASNRPNDWEDVHYYGGILRRLFMASIDEDDYLNPDVITPEQFTVRAANTQGLPAGRRRYSATLEAWLQVFEWPNMDSSDIEQSQGQWCLGAKLGKLYHLLHE</sequence>
<keyword evidence="4" id="KW-0547">Nucleotide-binding</keyword>
<dbReference type="InterPro" id="IPR050660">
    <property type="entry name" value="NEK_Ser/Thr_kinase"/>
</dbReference>
<dbReference type="PANTHER" id="PTHR43671">
    <property type="entry name" value="SERINE/THREONINE-PROTEIN KINASE NEK"/>
    <property type="match status" value="1"/>
</dbReference>
<evidence type="ECO:0000313" key="11">
    <source>
        <dbReference type="Proteomes" id="UP001433268"/>
    </source>
</evidence>
<evidence type="ECO:0000259" key="9">
    <source>
        <dbReference type="PROSITE" id="PS50011"/>
    </source>
</evidence>
<keyword evidence="2" id="KW-0723">Serine/threonine-protein kinase</keyword>
<dbReference type="RefSeq" id="XP_066675569.1">
    <property type="nucleotide sequence ID" value="XM_066805796.1"/>
</dbReference>
<comment type="caution">
    <text evidence="10">The sequence shown here is derived from an EMBL/GenBank/DDBJ whole genome shotgun (WGS) entry which is preliminary data.</text>
</comment>
<keyword evidence="3" id="KW-0808">Transferase</keyword>
<evidence type="ECO:0000256" key="1">
    <source>
        <dbReference type="ARBA" id="ARBA00012513"/>
    </source>
</evidence>
<keyword evidence="5" id="KW-0418">Kinase</keyword>
<reference evidence="10 11" key="1">
    <citation type="submission" date="2023-01" db="EMBL/GenBank/DDBJ databases">
        <title>Analysis of 21 Apiospora genomes using comparative genomics revels a genus with tremendous synthesis potential of carbohydrate active enzymes and secondary metabolites.</title>
        <authorList>
            <person name="Sorensen T."/>
        </authorList>
    </citation>
    <scope>NUCLEOTIDE SEQUENCE [LARGE SCALE GENOMIC DNA]</scope>
    <source>
        <strain evidence="10 11">CBS 114990</strain>
    </source>
</reference>
<name>A0ABR1XDP7_9PEZI</name>
<evidence type="ECO:0000256" key="6">
    <source>
        <dbReference type="ARBA" id="ARBA00022840"/>
    </source>
</evidence>
<organism evidence="10 11">
    <name type="scientific">Apiospora hydei</name>
    <dbReference type="NCBI Taxonomy" id="1337664"/>
    <lineage>
        <taxon>Eukaryota</taxon>
        <taxon>Fungi</taxon>
        <taxon>Dikarya</taxon>
        <taxon>Ascomycota</taxon>
        <taxon>Pezizomycotina</taxon>
        <taxon>Sordariomycetes</taxon>
        <taxon>Xylariomycetidae</taxon>
        <taxon>Amphisphaeriales</taxon>
        <taxon>Apiosporaceae</taxon>
        <taxon>Apiospora</taxon>
    </lineage>
</organism>
<evidence type="ECO:0000313" key="10">
    <source>
        <dbReference type="EMBL" id="KAK8094796.1"/>
    </source>
</evidence>
<evidence type="ECO:0000256" key="7">
    <source>
        <dbReference type="ARBA" id="ARBA00047899"/>
    </source>
</evidence>
<comment type="catalytic activity">
    <reaction evidence="8">
        <text>L-seryl-[protein] + ATP = O-phospho-L-seryl-[protein] + ADP + H(+)</text>
        <dbReference type="Rhea" id="RHEA:17989"/>
        <dbReference type="Rhea" id="RHEA-COMP:9863"/>
        <dbReference type="Rhea" id="RHEA-COMP:11604"/>
        <dbReference type="ChEBI" id="CHEBI:15378"/>
        <dbReference type="ChEBI" id="CHEBI:29999"/>
        <dbReference type="ChEBI" id="CHEBI:30616"/>
        <dbReference type="ChEBI" id="CHEBI:83421"/>
        <dbReference type="ChEBI" id="CHEBI:456216"/>
        <dbReference type="EC" id="2.7.11.1"/>
    </reaction>
</comment>
<keyword evidence="6" id="KW-0067">ATP-binding</keyword>
<proteinExistence type="predicted"/>